<keyword evidence="8" id="KW-0464">Manganese</keyword>
<evidence type="ECO:0000259" key="12">
    <source>
        <dbReference type="Pfam" id="PF01931"/>
    </source>
</evidence>
<evidence type="ECO:0000256" key="6">
    <source>
        <dbReference type="ARBA" id="ARBA00022842"/>
    </source>
</evidence>
<dbReference type="PANTHER" id="PTHR34699:SF2">
    <property type="entry name" value="NON-CANONICAL PURINE NTP PHOSPHATASE_PRRC1 DOMAIN-CONTAINING PROTEIN"/>
    <property type="match status" value="1"/>
</dbReference>
<accession>A0A813HK77</accession>
<evidence type="ECO:0000256" key="10">
    <source>
        <dbReference type="ARBA" id="ARBA00048174"/>
    </source>
</evidence>
<evidence type="ECO:0000256" key="1">
    <source>
        <dbReference type="ARBA" id="ARBA00001936"/>
    </source>
</evidence>
<dbReference type="InterPro" id="IPR026533">
    <property type="entry name" value="NTPase/PRRC1"/>
</dbReference>
<evidence type="ECO:0000256" key="7">
    <source>
        <dbReference type="ARBA" id="ARBA00023080"/>
    </source>
</evidence>
<keyword evidence="4" id="KW-0547">Nucleotide-binding</keyword>
<keyword evidence="6" id="KW-0460">Magnesium</keyword>
<evidence type="ECO:0000313" key="13">
    <source>
        <dbReference type="EMBL" id="CAE8637878.1"/>
    </source>
</evidence>
<evidence type="ECO:0000256" key="4">
    <source>
        <dbReference type="ARBA" id="ARBA00022741"/>
    </source>
</evidence>
<evidence type="ECO:0000256" key="9">
    <source>
        <dbReference type="ARBA" id="ARBA00038901"/>
    </source>
</evidence>
<dbReference type="GO" id="GO:0006772">
    <property type="term" value="P:thiamine metabolic process"/>
    <property type="evidence" value="ECO:0007669"/>
    <property type="project" value="TreeGrafter"/>
</dbReference>
<gene>
    <name evidence="13" type="ORF">PGLA1383_LOCUS53187</name>
</gene>
<dbReference type="OrthoDB" id="300709at2759"/>
<dbReference type="Proteomes" id="UP000654075">
    <property type="component" value="Unassembled WGS sequence"/>
</dbReference>
<keyword evidence="14" id="KW-1185">Reference proteome</keyword>
<keyword evidence="5" id="KW-0378">Hydrolase</keyword>
<comment type="caution">
    <text evidence="13">The sequence shown here is derived from an EMBL/GenBank/DDBJ whole genome shotgun (WGS) entry which is preliminary data.</text>
</comment>
<dbReference type="InterPro" id="IPR050299">
    <property type="entry name" value="YjjX_NTPase"/>
</dbReference>
<evidence type="ECO:0000256" key="3">
    <source>
        <dbReference type="ARBA" id="ARBA00022723"/>
    </source>
</evidence>
<dbReference type="Gene3D" id="3.90.950.10">
    <property type="match status" value="1"/>
</dbReference>
<sequence>MALLQDRVGRAPLYVVVASTAPMKVAAVERLFAPPALPALLRPRGPAAGALGVRVEGVKTASGVNEQPFGHEETMRGALNRLAAARAARPGADFYVALENGLFDVLCSDSVGGGGAPQSFDMAWVVIEDSEGRRALAHSAGVEVARAAGAGGDGADLVDPQDPHRHLTSGFCPREDMLLGALTVAWGQLSRLCSSNEPA</sequence>
<evidence type="ECO:0000256" key="2">
    <source>
        <dbReference type="ARBA" id="ARBA00001946"/>
    </source>
</evidence>
<dbReference type="GO" id="GO:0103023">
    <property type="term" value="F:ITPase activity"/>
    <property type="evidence" value="ECO:0007669"/>
    <property type="project" value="UniProtKB-EC"/>
</dbReference>
<organism evidence="13 14">
    <name type="scientific">Polarella glacialis</name>
    <name type="common">Dinoflagellate</name>
    <dbReference type="NCBI Taxonomy" id="89957"/>
    <lineage>
        <taxon>Eukaryota</taxon>
        <taxon>Sar</taxon>
        <taxon>Alveolata</taxon>
        <taxon>Dinophyceae</taxon>
        <taxon>Suessiales</taxon>
        <taxon>Suessiaceae</taxon>
        <taxon>Polarella</taxon>
    </lineage>
</organism>
<comment type="cofactor">
    <cofactor evidence="2">
        <name>Mg(2+)</name>
        <dbReference type="ChEBI" id="CHEBI:18420"/>
    </cofactor>
</comment>
<evidence type="ECO:0000313" key="14">
    <source>
        <dbReference type="Proteomes" id="UP000654075"/>
    </source>
</evidence>
<dbReference type="SUPFAM" id="SSF52972">
    <property type="entry name" value="ITPase-like"/>
    <property type="match status" value="1"/>
</dbReference>
<evidence type="ECO:0000256" key="8">
    <source>
        <dbReference type="ARBA" id="ARBA00023211"/>
    </source>
</evidence>
<feature type="domain" description="Non-canonical purine NTP phosphatase/PRRC1" evidence="12">
    <location>
        <begin position="18"/>
        <end position="146"/>
    </location>
</feature>
<dbReference type="AlphaFoldDB" id="A0A813HK77"/>
<name>A0A813HK77_POLGL</name>
<dbReference type="InterPro" id="IPR029001">
    <property type="entry name" value="ITPase-like_fam"/>
</dbReference>
<dbReference type="Pfam" id="PF01931">
    <property type="entry name" value="NTPase_I-T"/>
    <property type="match status" value="1"/>
</dbReference>
<dbReference type="PANTHER" id="PTHR34699">
    <property type="match status" value="1"/>
</dbReference>
<dbReference type="GO" id="GO:0000166">
    <property type="term" value="F:nucleotide binding"/>
    <property type="evidence" value="ECO:0007669"/>
    <property type="project" value="UniProtKB-KW"/>
</dbReference>
<keyword evidence="7" id="KW-0546">Nucleotide metabolism</keyword>
<comment type="catalytic activity">
    <reaction evidence="11">
        <text>XTP + H2O = XDP + phosphate + H(+)</text>
        <dbReference type="Rhea" id="RHEA:28406"/>
        <dbReference type="ChEBI" id="CHEBI:15377"/>
        <dbReference type="ChEBI" id="CHEBI:15378"/>
        <dbReference type="ChEBI" id="CHEBI:43474"/>
        <dbReference type="ChEBI" id="CHEBI:59884"/>
        <dbReference type="ChEBI" id="CHEBI:61314"/>
        <dbReference type="EC" id="3.6.1.73"/>
    </reaction>
</comment>
<dbReference type="GO" id="GO:0009117">
    <property type="term" value="P:nucleotide metabolic process"/>
    <property type="evidence" value="ECO:0007669"/>
    <property type="project" value="UniProtKB-KW"/>
</dbReference>
<proteinExistence type="predicted"/>
<comment type="cofactor">
    <cofactor evidence="1">
        <name>Mn(2+)</name>
        <dbReference type="ChEBI" id="CHEBI:29035"/>
    </cofactor>
</comment>
<keyword evidence="3" id="KW-0479">Metal-binding</keyword>
<dbReference type="EC" id="3.6.1.73" evidence="9"/>
<comment type="catalytic activity">
    <reaction evidence="10">
        <text>ITP + H2O = IDP + phosphate + H(+)</text>
        <dbReference type="Rhea" id="RHEA:28330"/>
        <dbReference type="ChEBI" id="CHEBI:15377"/>
        <dbReference type="ChEBI" id="CHEBI:15378"/>
        <dbReference type="ChEBI" id="CHEBI:43474"/>
        <dbReference type="ChEBI" id="CHEBI:58280"/>
        <dbReference type="ChEBI" id="CHEBI:61402"/>
        <dbReference type="EC" id="3.6.1.73"/>
    </reaction>
</comment>
<dbReference type="EMBL" id="CAJNNV010031793">
    <property type="protein sequence ID" value="CAE8637878.1"/>
    <property type="molecule type" value="Genomic_DNA"/>
</dbReference>
<protein>
    <recommendedName>
        <fullName evidence="9">inosine/xanthosine triphosphatase</fullName>
        <ecNumber evidence="9">3.6.1.73</ecNumber>
    </recommendedName>
</protein>
<evidence type="ECO:0000256" key="5">
    <source>
        <dbReference type="ARBA" id="ARBA00022801"/>
    </source>
</evidence>
<dbReference type="GO" id="GO:0046872">
    <property type="term" value="F:metal ion binding"/>
    <property type="evidence" value="ECO:0007669"/>
    <property type="project" value="UniProtKB-KW"/>
</dbReference>
<reference evidence="13" key="1">
    <citation type="submission" date="2021-02" db="EMBL/GenBank/DDBJ databases">
        <authorList>
            <person name="Dougan E. K."/>
            <person name="Rhodes N."/>
            <person name="Thang M."/>
            <person name="Chan C."/>
        </authorList>
    </citation>
    <scope>NUCLEOTIDE SEQUENCE</scope>
</reference>
<evidence type="ECO:0000256" key="11">
    <source>
        <dbReference type="ARBA" id="ARBA00048781"/>
    </source>
</evidence>